<dbReference type="PANTHER" id="PTHR47431:SF2">
    <property type="entry name" value="ZN(II)2CYS6 TRANSCRIPTION FACTOR (EUROFUNG)"/>
    <property type="match status" value="1"/>
</dbReference>
<evidence type="ECO:0000259" key="3">
    <source>
        <dbReference type="Pfam" id="PF04082"/>
    </source>
</evidence>
<reference evidence="4 5" key="1">
    <citation type="submission" date="2024-01" db="EMBL/GenBank/DDBJ databases">
        <authorList>
            <person name="Allen C."/>
            <person name="Tagirdzhanova G."/>
        </authorList>
    </citation>
    <scope>NUCLEOTIDE SEQUENCE [LARGE SCALE GENOMIC DNA]</scope>
</reference>
<accession>A0ABP0B0P2</accession>
<dbReference type="Proteomes" id="UP001642405">
    <property type="component" value="Unassembled WGS sequence"/>
</dbReference>
<organism evidence="4 5">
    <name type="scientific">Sporothrix curviconia</name>
    <dbReference type="NCBI Taxonomy" id="1260050"/>
    <lineage>
        <taxon>Eukaryota</taxon>
        <taxon>Fungi</taxon>
        <taxon>Dikarya</taxon>
        <taxon>Ascomycota</taxon>
        <taxon>Pezizomycotina</taxon>
        <taxon>Sordariomycetes</taxon>
        <taxon>Sordariomycetidae</taxon>
        <taxon>Ophiostomatales</taxon>
        <taxon>Ophiostomataceae</taxon>
        <taxon>Sporothrix</taxon>
    </lineage>
</organism>
<evidence type="ECO:0000256" key="1">
    <source>
        <dbReference type="ARBA" id="ARBA00023242"/>
    </source>
</evidence>
<feature type="domain" description="Xylanolytic transcriptional activator regulatory" evidence="3">
    <location>
        <begin position="65"/>
        <end position="315"/>
    </location>
</feature>
<evidence type="ECO:0000256" key="2">
    <source>
        <dbReference type="SAM" id="MobiDB-lite"/>
    </source>
</evidence>
<keyword evidence="1" id="KW-0539">Nucleus</keyword>
<dbReference type="PANTHER" id="PTHR47431">
    <property type="entry name" value="ZN(II)2CYS6 TRANSCRIPTION FACTOR (EUROFUNG)-RELATED"/>
    <property type="match status" value="1"/>
</dbReference>
<sequence>MASMPSSMESMASMASVATVSLALPSPPPLPRASVVTIHVEDIVADIDEDRFEDSQVPDDDALVNLYYANFHSAHPILVPRSLYSTQRYPTYLRLVVHCIGSQFSMPGQSDSLKDAAVKAIEAAIPTRKCHHHVQARLLLSIALHARGEIRESVAQLAQAVSIALDAGMHQRTYSTTHGGHSPIVEESLRRTWWELYVVDGFVAALQRSAGARSHACEPDVLLPCDEALYSAAGGGDKNEPPHFPESPTIEQFDARLYADDDTSCTFASFCYRIDAVRILVRALAVSSVGAHAAAHDVREEQVQAIDNALAAWRHSEAAACRHAAADAPEDDEMLFQAHMFVAYTAIYLHFWRSDLAATVPAAFDIIRERHLPPVATRHVHARTAVAASKQLVDLAARAAMPAAVQRHTPFFVFVLVFSAIVQLSACAHHGPALHGLYRDRLALISGVLTTLSPVWTFANTVGRKFRRMTADLLRVHAPTAQMVTQKTHAQTHAQTQTQTHAQIQQTHTHTHTHVADKAVYNIDDSSTDAEFQDGTLYGNAFPWMDLLTWDPEQGL</sequence>
<evidence type="ECO:0000313" key="4">
    <source>
        <dbReference type="EMBL" id="CAK7213094.1"/>
    </source>
</evidence>
<feature type="region of interest" description="Disordered" evidence="2">
    <location>
        <begin position="485"/>
        <end position="509"/>
    </location>
</feature>
<evidence type="ECO:0000313" key="5">
    <source>
        <dbReference type="Proteomes" id="UP001642405"/>
    </source>
</evidence>
<dbReference type="InterPro" id="IPR007219">
    <property type="entry name" value="XnlR_reg_dom"/>
</dbReference>
<dbReference type="EMBL" id="CAWUHB010000006">
    <property type="protein sequence ID" value="CAK7213094.1"/>
    <property type="molecule type" value="Genomic_DNA"/>
</dbReference>
<comment type="caution">
    <text evidence="4">The sequence shown here is derived from an EMBL/GenBank/DDBJ whole genome shotgun (WGS) entry which is preliminary data.</text>
</comment>
<name>A0ABP0B0P2_9PEZI</name>
<keyword evidence="5" id="KW-1185">Reference proteome</keyword>
<proteinExistence type="predicted"/>
<dbReference type="Pfam" id="PF04082">
    <property type="entry name" value="Fungal_trans"/>
    <property type="match status" value="1"/>
</dbReference>
<gene>
    <name evidence="4" type="ORF">SCUCBS95973_001684</name>
</gene>
<feature type="compositionally biased region" description="Low complexity" evidence="2">
    <location>
        <begin position="485"/>
        <end position="508"/>
    </location>
</feature>
<dbReference type="CDD" id="cd12148">
    <property type="entry name" value="fungal_TF_MHR"/>
    <property type="match status" value="1"/>
</dbReference>
<protein>
    <recommendedName>
        <fullName evidence="3">Xylanolytic transcriptional activator regulatory domain-containing protein</fullName>
    </recommendedName>
</protein>